<keyword evidence="1 2" id="KW-0238">DNA-binding</keyword>
<keyword evidence="3" id="KW-1133">Transmembrane helix</keyword>
<evidence type="ECO:0000259" key="4">
    <source>
        <dbReference type="PROSITE" id="PS51755"/>
    </source>
</evidence>
<comment type="caution">
    <text evidence="5">The sequence shown here is derived from an EMBL/GenBank/DDBJ whole genome shotgun (WGS) entry which is preliminary data.</text>
</comment>
<dbReference type="AlphaFoldDB" id="A0AAW4H7S7"/>
<dbReference type="SMART" id="SM00862">
    <property type="entry name" value="Trans_reg_C"/>
    <property type="match status" value="1"/>
</dbReference>
<dbReference type="GO" id="GO:0006355">
    <property type="term" value="P:regulation of DNA-templated transcription"/>
    <property type="evidence" value="ECO:0007669"/>
    <property type="project" value="InterPro"/>
</dbReference>
<name>A0AAW4H7S7_VIBVL</name>
<dbReference type="SUPFAM" id="SSF46894">
    <property type="entry name" value="C-terminal effector domain of the bipartite response regulators"/>
    <property type="match status" value="1"/>
</dbReference>
<dbReference type="PROSITE" id="PS51755">
    <property type="entry name" value="OMPR_PHOB"/>
    <property type="match status" value="1"/>
</dbReference>
<reference evidence="5" key="1">
    <citation type="submission" date="2021-03" db="EMBL/GenBank/DDBJ databases">
        <title>Study of the foodborne Vibrio vulnificus isolates from China.</title>
        <authorList>
            <person name="Zheng Z."/>
            <person name="Ye L."/>
        </authorList>
    </citation>
    <scope>NUCLEOTIDE SEQUENCE</scope>
    <source>
        <strain evidence="5">Vv1582</strain>
    </source>
</reference>
<evidence type="ECO:0000313" key="6">
    <source>
        <dbReference type="Proteomes" id="UP000664056"/>
    </source>
</evidence>
<accession>A0AAW4H7S7</accession>
<dbReference type="Pfam" id="PF00486">
    <property type="entry name" value="Trans_reg_C"/>
    <property type="match status" value="1"/>
</dbReference>
<feature type="DNA-binding region" description="OmpR/PhoB-type" evidence="2">
    <location>
        <begin position="1"/>
        <end position="96"/>
    </location>
</feature>
<dbReference type="Gene3D" id="1.10.10.10">
    <property type="entry name" value="Winged helix-like DNA-binding domain superfamily/Winged helix DNA-binding domain"/>
    <property type="match status" value="1"/>
</dbReference>
<dbReference type="GO" id="GO:0000160">
    <property type="term" value="P:phosphorelay signal transduction system"/>
    <property type="evidence" value="ECO:0007669"/>
    <property type="project" value="InterPro"/>
</dbReference>
<evidence type="ECO:0000256" key="3">
    <source>
        <dbReference type="SAM" id="Phobius"/>
    </source>
</evidence>
<organism evidence="5 6">
    <name type="scientific">Vibrio vulnificus</name>
    <dbReference type="NCBI Taxonomy" id="672"/>
    <lineage>
        <taxon>Bacteria</taxon>
        <taxon>Pseudomonadati</taxon>
        <taxon>Pseudomonadota</taxon>
        <taxon>Gammaproteobacteria</taxon>
        <taxon>Vibrionales</taxon>
        <taxon>Vibrionaceae</taxon>
        <taxon>Vibrio</taxon>
    </lineage>
</organism>
<keyword evidence="3" id="KW-0812">Transmembrane</keyword>
<sequence>MWYVDSRQLIRVEDAVSKNGNEPILLTNRQEQLLKCLLSAHPKTLSKQQIIEQIWGTQHISQESLPQLIIRTRQTLEDTTKQILENKVGIGYQLNFSTIEESEIDEKKINGENISIQDKREQYWFSASILLIAVTLFNVWNYFSAVIHKSEIQEVLRAKAYPYITRVDKDSITISIDNRECLYDRTQFLLTCK</sequence>
<dbReference type="InterPro" id="IPR001867">
    <property type="entry name" value="OmpR/PhoB-type_DNA-bd"/>
</dbReference>
<protein>
    <submittedName>
        <fullName evidence="5">Winged helix-turn-helix domain-containing protein</fullName>
    </submittedName>
</protein>
<evidence type="ECO:0000256" key="1">
    <source>
        <dbReference type="ARBA" id="ARBA00023125"/>
    </source>
</evidence>
<keyword evidence="3" id="KW-0472">Membrane</keyword>
<gene>
    <name evidence="5" type="ORF">J0J18_03070</name>
</gene>
<feature type="domain" description="OmpR/PhoB-type" evidence="4">
    <location>
        <begin position="1"/>
        <end position="96"/>
    </location>
</feature>
<evidence type="ECO:0000313" key="5">
    <source>
        <dbReference type="EMBL" id="MBN8120700.1"/>
    </source>
</evidence>
<evidence type="ECO:0000256" key="2">
    <source>
        <dbReference type="PROSITE-ProRule" id="PRU01091"/>
    </source>
</evidence>
<dbReference type="InterPro" id="IPR016032">
    <property type="entry name" value="Sig_transdc_resp-reg_C-effctor"/>
</dbReference>
<proteinExistence type="predicted"/>
<dbReference type="GO" id="GO:0003677">
    <property type="term" value="F:DNA binding"/>
    <property type="evidence" value="ECO:0007669"/>
    <property type="project" value="UniProtKB-UniRule"/>
</dbReference>
<dbReference type="Proteomes" id="UP000664056">
    <property type="component" value="Unassembled WGS sequence"/>
</dbReference>
<dbReference type="InterPro" id="IPR036388">
    <property type="entry name" value="WH-like_DNA-bd_sf"/>
</dbReference>
<dbReference type="EMBL" id="JAFKOQ010000001">
    <property type="protein sequence ID" value="MBN8120700.1"/>
    <property type="molecule type" value="Genomic_DNA"/>
</dbReference>
<feature type="transmembrane region" description="Helical" evidence="3">
    <location>
        <begin position="123"/>
        <end position="143"/>
    </location>
</feature>
<dbReference type="RefSeq" id="WP_172665041.1">
    <property type="nucleotide sequence ID" value="NZ_JAFKOQ010000001.1"/>
</dbReference>